<reference evidence="2" key="1">
    <citation type="submission" date="2021-10" db="EMBL/GenBank/DDBJ databases">
        <title>Tamlana sargassums sp. nov., and Tamlana laminarinivorans sp. nov., two new bacteria isolated from the brown alga.</title>
        <authorList>
            <person name="Li J."/>
        </authorList>
    </citation>
    <scope>NUCLEOTIDE SEQUENCE</scope>
    <source>
        <strain evidence="2">PT2-4</strain>
    </source>
</reference>
<dbReference type="NCBIfam" id="TIGR04131">
    <property type="entry name" value="Bac_Flav_CTERM"/>
    <property type="match status" value="1"/>
</dbReference>
<dbReference type="AlphaFoldDB" id="A0A9X1L1Q1"/>
<evidence type="ECO:0000256" key="1">
    <source>
        <dbReference type="SAM" id="SignalP"/>
    </source>
</evidence>
<dbReference type="Pfam" id="PF13585">
    <property type="entry name" value="CHU_C"/>
    <property type="match status" value="1"/>
</dbReference>
<feature type="chain" id="PRO_5040833331" evidence="1">
    <location>
        <begin position="23"/>
        <end position="812"/>
    </location>
</feature>
<protein>
    <submittedName>
        <fullName evidence="2">T9SS type B sorting domain-containing protein</fullName>
    </submittedName>
</protein>
<organism evidence="2 3">
    <name type="scientific">Neotamlana laminarinivorans</name>
    <dbReference type="NCBI Taxonomy" id="2883124"/>
    <lineage>
        <taxon>Bacteria</taxon>
        <taxon>Pseudomonadati</taxon>
        <taxon>Bacteroidota</taxon>
        <taxon>Flavobacteriia</taxon>
        <taxon>Flavobacteriales</taxon>
        <taxon>Flavobacteriaceae</taxon>
        <taxon>Neotamlana</taxon>
    </lineage>
</organism>
<comment type="caution">
    <text evidence="2">The sequence shown here is derived from an EMBL/GenBank/DDBJ whole genome shotgun (WGS) entry which is preliminary data.</text>
</comment>
<keyword evidence="3" id="KW-1185">Reference proteome</keyword>
<evidence type="ECO:0000313" key="2">
    <source>
        <dbReference type="EMBL" id="MCB4798958.1"/>
    </source>
</evidence>
<dbReference type="InterPro" id="IPR026341">
    <property type="entry name" value="T9SS_type_B"/>
</dbReference>
<evidence type="ECO:0000313" key="3">
    <source>
        <dbReference type="Proteomes" id="UP001139199"/>
    </source>
</evidence>
<gene>
    <name evidence="2" type="ORF">LG649_08875</name>
</gene>
<dbReference type="Proteomes" id="UP001139199">
    <property type="component" value="Unassembled WGS sequence"/>
</dbReference>
<name>A0A9X1L1Q1_9FLAO</name>
<dbReference type="EMBL" id="JAJAPW010000003">
    <property type="protein sequence ID" value="MCB4798958.1"/>
    <property type="molecule type" value="Genomic_DNA"/>
</dbReference>
<accession>A0A9X1L1Q1</accession>
<dbReference type="RefSeq" id="WP_226543450.1">
    <property type="nucleotide sequence ID" value="NZ_JAJAPW010000003.1"/>
</dbReference>
<sequence length="812" mass="88417">MRISKLFFALIFILNVTNILSAQQDCSEAIVVCGNSDINLDVNGYGIREFPNSCSSNENNSVWLEVTVVSGGTLGFTLTPNSTSITEDYDFFVFGPNATCDNLGSTIRCSTTNPQASGSTNNLTGMSATANDEFEGPGANGDNFVSWLNTNAGDTYFIVIDRPIGNSPFSLQWTGSAQFSDPPTNAAITAGTPLDLDSCDITAPFNDGFTTFNLDSNTSNIMGSQTDVTVTYHESASDANIGINPLTSPYTNTSNIQTIYVRIENNTTGCFEVSDFQLEVTLGPTITTPEDYILCDDLSDGNDKNGLTTFDLSSKNNDILNGLSASNYTISYYTSQLHAENKTSPIATNYYNSTAFNETVYVRVEDNTYPDCNSIVPLNLQVNATPEAYNIQLLQCDEDGVSDGITQFNLTEAHDDITGGALNTSTLFYSNSSKTNLITGSHFTNTSNPQIIYVDVIDDNTGCSNTAELTIAVSVTQANNVSIPAICSTDGTYDGIETFNLQNADSYVLDGLPNGLSLNYYANYTDALLEQNALQNSYRNTTPYSQVIYARTENNNDCYGISEVVLNVNRLPDIKTEDLFYYCTNTFPETIRIDAALLSGTTSDYTYAWSTGASSYAIDINQVGNYSVTISNANGCSIMRTVTIAPSNTATINTIEVVDASENNTITILTSGDGIYEYALLDSEHTIIYPYQEDPVFENISPGIYNVSITDTKNNCGTVEALVSVIGFPKFFTPNNDGVNDTWQVYGISDVFQPNSKILIFNRYGKLLKEISPLGIGWNGTYKGKVLPADDYWFAVTLQDGRVYKNHFSLKQ</sequence>
<feature type="signal peptide" evidence="1">
    <location>
        <begin position="1"/>
        <end position="22"/>
    </location>
</feature>
<proteinExistence type="predicted"/>
<keyword evidence="1" id="KW-0732">Signal</keyword>